<feature type="region of interest" description="Disordered" evidence="1">
    <location>
        <begin position="40"/>
        <end position="65"/>
    </location>
</feature>
<organism evidence="3">
    <name type="scientific">freshwater metagenome</name>
    <dbReference type="NCBI Taxonomy" id="449393"/>
    <lineage>
        <taxon>unclassified sequences</taxon>
        <taxon>metagenomes</taxon>
        <taxon>ecological metagenomes</taxon>
    </lineage>
</organism>
<name>A0A6J7U275_9ZZZZ</name>
<evidence type="ECO:0000256" key="2">
    <source>
        <dbReference type="SAM" id="Phobius"/>
    </source>
</evidence>
<protein>
    <submittedName>
        <fullName evidence="3">Unannotated protein</fullName>
    </submittedName>
</protein>
<sequence>MLDISLIPVIAISKVLGIGVADIASTSTFVLAFFNSSLCSTPNRCSSSTTSKPRSENSISFERSR</sequence>
<feature type="transmembrane region" description="Helical" evidence="2">
    <location>
        <begin position="6"/>
        <end position="34"/>
    </location>
</feature>
<evidence type="ECO:0000313" key="3">
    <source>
        <dbReference type="EMBL" id="CAB5060494.1"/>
    </source>
</evidence>
<reference evidence="3" key="1">
    <citation type="submission" date="2020-05" db="EMBL/GenBank/DDBJ databases">
        <authorList>
            <person name="Chiriac C."/>
            <person name="Salcher M."/>
            <person name="Ghai R."/>
            <person name="Kavagutti S V."/>
        </authorList>
    </citation>
    <scope>NUCLEOTIDE SEQUENCE</scope>
</reference>
<proteinExistence type="predicted"/>
<evidence type="ECO:0000256" key="1">
    <source>
        <dbReference type="SAM" id="MobiDB-lite"/>
    </source>
</evidence>
<keyword evidence="2" id="KW-1133">Transmembrane helix</keyword>
<dbReference type="EMBL" id="CAFBQQ010000019">
    <property type="protein sequence ID" value="CAB5060494.1"/>
    <property type="molecule type" value="Genomic_DNA"/>
</dbReference>
<gene>
    <name evidence="3" type="ORF">UFOPK4358_00266</name>
</gene>
<accession>A0A6J7U275</accession>
<dbReference type="AlphaFoldDB" id="A0A6J7U275"/>
<keyword evidence="2" id="KW-0812">Transmembrane</keyword>
<keyword evidence="2" id="KW-0472">Membrane</keyword>